<dbReference type="PROSITE" id="PS50222">
    <property type="entry name" value="EF_HAND_2"/>
    <property type="match status" value="1"/>
</dbReference>
<dbReference type="GO" id="GO:0030425">
    <property type="term" value="C:dendrite"/>
    <property type="evidence" value="ECO:0007669"/>
    <property type="project" value="TreeGrafter"/>
</dbReference>
<dbReference type="PANTHER" id="PTHR19972:SF10">
    <property type="entry name" value="CALBINDIN-32"/>
    <property type="match status" value="1"/>
</dbReference>
<dbReference type="GO" id="GO:0005634">
    <property type="term" value="C:nucleus"/>
    <property type="evidence" value="ECO:0007669"/>
    <property type="project" value="TreeGrafter"/>
</dbReference>
<dbReference type="GO" id="GO:0005829">
    <property type="term" value="C:cytosol"/>
    <property type="evidence" value="ECO:0007669"/>
    <property type="project" value="TreeGrafter"/>
</dbReference>
<feature type="compositionally biased region" description="Polar residues" evidence="2">
    <location>
        <begin position="355"/>
        <end position="365"/>
    </location>
</feature>
<feature type="region of interest" description="Disordered" evidence="2">
    <location>
        <begin position="353"/>
        <end position="372"/>
    </location>
</feature>
<keyword evidence="3" id="KW-0812">Transmembrane</keyword>
<dbReference type="GO" id="GO:0043195">
    <property type="term" value="C:terminal bouton"/>
    <property type="evidence" value="ECO:0007669"/>
    <property type="project" value="TreeGrafter"/>
</dbReference>
<dbReference type="Gene3D" id="1.10.238.10">
    <property type="entry name" value="EF-hand"/>
    <property type="match status" value="1"/>
</dbReference>
<evidence type="ECO:0000256" key="2">
    <source>
        <dbReference type="SAM" id="MobiDB-lite"/>
    </source>
</evidence>
<proteinExistence type="predicted"/>
<dbReference type="GO" id="GO:0099509">
    <property type="term" value="P:regulation of presynaptic cytosolic calcium ion concentration"/>
    <property type="evidence" value="ECO:0007669"/>
    <property type="project" value="TreeGrafter"/>
</dbReference>
<dbReference type="GO" id="GO:1900271">
    <property type="term" value="P:regulation of long-term synaptic potentiation"/>
    <property type="evidence" value="ECO:0007669"/>
    <property type="project" value="TreeGrafter"/>
</dbReference>
<dbReference type="OrthoDB" id="428774at2759"/>
<keyword evidence="6" id="KW-1185">Reference proteome</keyword>
<name>A0A4C1VBV5_EUMVA</name>
<dbReference type="InterPro" id="IPR018247">
    <property type="entry name" value="EF_Hand_1_Ca_BS"/>
</dbReference>
<dbReference type="InterPro" id="IPR051001">
    <property type="entry name" value="Calbindin_Ca-bind"/>
</dbReference>
<accession>A0A4C1VBV5</accession>
<dbReference type="InterPro" id="IPR002048">
    <property type="entry name" value="EF_hand_dom"/>
</dbReference>
<dbReference type="AlphaFoldDB" id="A0A4C1VBV5"/>
<evidence type="ECO:0000256" key="1">
    <source>
        <dbReference type="ARBA" id="ARBA00022837"/>
    </source>
</evidence>
<feature type="transmembrane region" description="Helical" evidence="3">
    <location>
        <begin position="80"/>
        <end position="103"/>
    </location>
</feature>
<feature type="domain" description="EF-hand" evidence="4">
    <location>
        <begin position="182"/>
        <end position="217"/>
    </location>
</feature>
<dbReference type="Proteomes" id="UP000299102">
    <property type="component" value="Unassembled WGS sequence"/>
</dbReference>
<dbReference type="InterPro" id="IPR011992">
    <property type="entry name" value="EF-hand-dom_pair"/>
</dbReference>
<evidence type="ECO:0000313" key="6">
    <source>
        <dbReference type="Proteomes" id="UP000299102"/>
    </source>
</evidence>
<protein>
    <submittedName>
        <fullName evidence="5">Calbindin-32</fullName>
    </submittedName>
</protein>
<keyword evidence="3" id="KW-1133">Transmembrane helix</keyword>
<keyword evidence="3" id="KW-0472">Membrane</keyword>
<reference evidence="5 6" key="1">
    <citation type="journal article" date="2019" name="Commun. Biol.">
        <title>The bagworm genome reveals a unique fibroin gene that provides high tensile strength.</title>
        <authorList>
            <person name="Kono N."/>
            <person name="Nakamura H."/>
            <person name="Ohtoshi R."/>
            <person name="Tomita M."/>
            <person name="Numata K."/>
            <person name="Arakawa K."/>
        </authorList>
    </citation>
    <scope>NUCLEOTIDE SEQUENCE [LARGE SCALE GENOMIC DNA]</scope>
</reference>
<dbReference type="GO" id="GO:0005509">
    <property type="term" value="F:calcium ion binding"/>
    <property type="evidence" value="ECO:0007669"/>
    <property type="project" value="InterPro"/>
</dbReference>
<evidence type="ECO:0000259" key="4">
    <source>
        <dbReference type="PROSITE" id="PS50222"/>
    </source>
</evidence>
<dbReference type="SUPFAM" id="SSF47473">
    <property type="entry name" value="EF-hand"/>
    <property type="match status" value="1"/>
</dbReference>
<evidence type="ECO:0000256" key="3">
    <source>
        <dbReference type="SAM" id="Phobius"/>
    </source>
</evidence>
<dbReference type="STRING" id="151549.A0A4C1VBV5"/>
<dbReference type="SMART" id="SM00054">
    <property type="entry name" value="EFh"/>
    <property type="match status" value="1"/>
</dbReference>
<gene>
    <name evidence="5" type="primary">Cbp53E</name>
    <name evidence="5" type="ORF">EVAR_93802_1</name>
</gene>
<comment type="caution">
    <text evidence="5">The sequence shown here is derived from an EMBL/GenBank/DDBJ whole genome shotgun (WGS) entry which is preliminary data.</text>
</comment>
<evidence type="ECO:0000313" key="5">
    <source>
        <dbReference type="EMBL" id="GBP36109.1"/>
    </source>
</evidence>
<dbReference type="Pfam" id="PF00036">
    <property type="entry name" value="EF-hand_1"/>
    <property type="match status" value="1"/>
</dbReference>
<keyword evidence="1" id="KW-0106">Calcium</keyword>
<organism evidence="5 6">
    <name type="scientific">Eumeta variegata</name>
    <name type="common">Bagworm moth</name>
    <name type="synonym">Eumeta japonica</name>
    <dbReference type="NCBI Taxonomy" id="151549"/>
    <lineage>
        <taxon>Eukaryota</taxon>
        <taxon>Metazoa</taxon>
        <taxon>Ecdysozoa</taxon>
        <taxon>Arthropoda</taxon>
        <taxon>Hexapoda</taxon>
        <taxon>Insecta</taxon>
        <taxon>Pterygota</taxon>
        <taxon>Neoptera</taxon>
        <taxon>Endopterygota</taxon>
        <taxon>Lepidoptera</taxon>
        <taxon>Glossata</taxon>
        <taxon>Ditrysia</taxon>
        <taxon>Tineoidea</taxon>
        <taxon>Psychidae</taxon>
        <taxon>Oiketicinae</taxon>
        <taxon>Eumeta</taxon>
    </lineage>
</organism>
<sequence>MEKCRLHLRKCENKLKLFRKFLQGKRATIKEIVTVAPGQSQLQNRVSVFPTLQERMAYLMERRVSHRHSRSLDEMQQRKLLLHFYILVSLIYPDFISTASFPLSELFQKDLDLESSTLTRWRSGVAYESRHYYGDDVRRRRVNVLAETGSEWFNFTLSLSVSDSMLEELRACFMEAYDDNQDGKIDIREIWREYDTDGSGYIEADELKCNKNNLQFLFVIAAYRHSQLHRIHQRVAGLLGKNRISGQKENFLRDLLKEAKKINDVSEDKLIEYTDTMVQRPPTLSSPNFTAAEFRALYLPYLLVVFHFNCRQMRMRANRKQVLTATHGHSHLQNSHQYVADLLGKYGISDGGENTPPQLSFTGRNETAEAAT</sequence>
<dbReference type="EMBL" id="BGZK01000314">
    <property type="protein sequence ID" value="GBP36109.1"/>
    <property type="molecule type" value="Genomic_DNA"/>
</dbReference>
<dbReference type="PROSITE" id="PS00018">
    <property type="entry name" value="EF_HAND_1"/>
    <property type="match status" value="1"/>
</dbReference>
<dbReference type="PANTHER" id="PTHR19972">
    <property type="entry name" value="CALBINDIN"/>
    <property type="match status" value="1"/>
</dbReference>